<evidence type="ECO:0000313" key="2">
    <source>
        <dbReference type="EMBL" id="GFQ64237.1"/>
    </source>
</evidence>
<protein>
    <submittedName>
        <fullName evidence="2">BHLH domain-containing protein</fullName>
    </submittedName>
</protein>
<gene>
    <name evidence="2" type="primary">AVEN_249915_1</name>
    <name evidence="2" type="ORF">TNCT_49191</name>
</gene>
<organism evidence="2 3">
    <name type="scientific">Trichonephila clavata</name>
    <name type="common">Joro spider</name>
    <name type="synonym">Nephila clavata</name>
    <dbReference type="NCBI Taxonomy" id="2740835"/>
    <lineage>
        <taxon>Eukaryota</taxon>
        <taxon>Metazoa</taxon>
        <taxon>Ecdysozoa</taxon>
        <taxon>Arthropoda</taxon>
        <taxon>Chelicerata</taxon>
        <taxon>Arachnida</taxon>
        <taxon>Araneae</taxon>
        <taxon>Araneomorphae</taxon>
        <taxon>Entelegynae</taxon>
        <taxon>Araneoidea</taxon>
        <taxon>Nephilidae</taxon>
        <taxon>Trichonephila</taxon>
    </lineage>
</organism>
<name>A0A8X6EXR5_TRICU</name>
<dbReference type="InterPro" id="IPR036638">
    <property type="entry name" value="HLH_DNA-bd_sf"/>
</dbReference>
<keyword evidence="3" id="KW-1185">Reference proteome</keyword>
<dbReference type="InterPro" id="IPR011598">
    <property type="entry name" value="bHLH_dom"/>
</dbReference>
<dbReference type="AlphaFoldDB" id="A0A8X6EXR5"/>
<dbReference type="OrthoDB" id="6429692at2759"/>
<dbReference type="GO" id="GO:0046983">
    <property type="term" value="F:protein dimerization activity"/>
    <property type="evidence" value="ECO:0007669"/>
    <property type="project" value="InterPro"/>
</dbReference>
<dbReference type="PROSITE" id="PS50888">
    <property type="entry name" value="BHLH"/>
    <property type="match status" value="1"/>
</dbReference>
<evidence type="ECO:0000313" key="3">
    <source>
        <dbReference type="Proteomes" id="UP000887116"/>
    </source>
</evidence>
<feature type="domain" description="BHLH" evidence="1">
    <location>
        <begin position="34"/>
        <end position="86"/>
    </location>
</feature>
<sequence>MRICEEYTYKFPLKDQRNDFKLSFITDLMGRRKIKSIPHHVRERLRHQNLQKILEDVANHVPKPMTVQKETKTKKLRRVVLYVKYLLLKEKELNKTSAGHKQTSKKQGILLKRKTAFQKVPLKCKVKDPKAHIVFLTKSSEKNVPSEGLASSNDAKNQPKADSFHAVSCSTVPTSAYMPNGSIEIGFNDNFQLWTDQSVEDSDTIVNKGESGTVKDNCVVERQTSSLNQNELLYKDSYFTDPKRNQCFSFEENTKNFATSLKENQSDYVPEKYDLPCQFKKSTFSYCKKDVLNSLGTNDPEYKKPIDLDFFIDEKNFKFQSNISPAIGKEFTNYSGLQRKKPSTNHLSFSQNSDNFSSEFFSSGESGPLTSSNEYILSDDEYNGFIEIPYQNQNLKLSFVPETAHDEDNFENNFVSIRRSHDINSSPDIFVPNTSVNFVYNNANNKHGKSNIISNSERSNFSQCESATVYKDPEPVDRFLNMHCDMNLHPPYLAQNFQGVFNQTVNSEHIMKPSNFTPRDENFMKSFYLPQQSNLDQPIQIKQEPLLPAEEPSYSFNNFDYSNNWFMDNFNTH</sequence>
<reference evidence="2" key="1">
    <citation type="submission" date="2020-07" db="EMBL/GenBank/DDBJ databases">
        <title>Multicomponent nature underlies the extraordinary mechanical properties of spider dragline silk.</title>
        <authorList>
            <person name="Kono N."/>
            <person name="Nakamura H."/>
            <person name="Mori M."/>
            <person name="Yoshida Y."/>
            <person name="Ohtoshi R."/>
            <person name="Malay A.D."/>
            <person name="Moran D.A.P."/>
            <person name="Tomita M."/>
            <person name="Numata K."/>
            <person name="Arakawa K."/>
        </authorList>
    </citation>
    <scope>NUCLEOTIDE SEQUENCE</scope>
</reference>
<comment type="caution">
    <text evidence="2">The sequence shown here is derived from an EMBL/GenBank/DDBJ whole genome shotgun (WGS) entry which is preliminary data.</text>
</comment>
<proteinExistence type="predicted"/>
<evidence type="ECO:0000259" key="1">
    <source>
        <dbReference type="PROSITE" id="PS50888"/>
    </source>
</evidence>
<dbReference type="EMBL" id="BMAO01000070">
    <property type="protein sequence ID" value="GFQ64237.1"/>
    <property type="molecule type" value="Genomic_DNA"/>
</dbReference>
<accession>A0A8X6EXR5</accession>
<dbReference type="Proteomes" id="UP000887116">
    <property type="component" value="Unassembled WGS sequence"/>
</dbReference>
<dbReference type="SUPFAM" id="SSF47459">
    <property type="entry name" value="HLH, helix-loop-helix DNA-binding domain"/>
    <property type="match status" value="1"/>
</dbReference>